<dbReference type="Gene3D" id="3.40.50.10180">
    <property type="entry name" value="Glycerate kinase, MOFRL-like N-terminal domain"/>
    <property type="match status" value="1"/>
</dbReference>
<feature type="domain" description="MOFRL" evidence="3">
    <location>
        <begin position="220"/>
        <end position="330"/>
    </location>
</feature>
<sequence>MINLGGGSALLPLPIDILSLEEKIQMIKLLQSQGATIQELNTVRQSMSQLKNGGLARIAKAKTIIGLILSDVIGDPLEFIASGPTFYSGNKNQQALNIFNKYDLTGRIPSQFFQYLKENKTLNNNQNIFPTKQIDNIIVGSNRIALEAAAHLCLQSNIYVPFIMTTCLQGEAREVGCRIVELIKTNSSHLFYNDNIACLFADKQTFDAFQIFRKEHKRYCLLLGGETTVVMKNEIGKGGRCQELALAAALSIENSNEDTSLLILAAGSDGIDGPTDAAGAFAFNGMIPNQDDIQQAYASLDKHDVYTYLNEINNGANLLKIGHTSTNVMDIIIVLVETQNNISVYLKSSSFRMFNSSYGSSRITLLSRSTSFEYFDDQDLSALQFRMFIGVFISFSIIICLVISAIIYYELFTRSKNQLTEEHAIRLKDFKELTGMHIELNDIQSILMNEFILQAWKREKYRRERHI</sequence>
<dbReference type="GO" id="GO:0005737">
    <property type="term" value="C:cytoplasm"/>
    <property type="evidence" value="ECO:0007669"/>
    <property type="project" value="TreeGrafter"/>
</dbReference>
<evidence type="ECO:0000313" key="7">
    <source>
        <dbReference type="Proteomes" id="UP000663842"/>
    </source>
</evidence>
<dbReference type="Proteomes" id="UP000663842">
    <property type="component" value="Unassembled WGS sequence"/>
</dbReference>
<dbReference type="SUPFAM" id="SSF82544">
    <property type="entry name" value="GckA/TtuD-like"/>
    <property type="match status" value="1"/>
</dbReference>
<dbReference type="AlphaFoldDB" id="A0A818Y7A7"/>
<evidence type="ECO:0008006" key="9">
    <source>
        <dbReference type="Google" id="ProtNLM"/>
    </source>
</evidence>
<name>A0A818Y7A7_9BILA</name>
<protein>
    <recommendedName>
        <fullName evidence="9">Glycerate kinase</fullName>
    </recommendedName>
</protein>
<dbReference type="EMBL" id="CAJOBF010000107">
    <property type="protein sequence ID" value="CAF3748674.1"/>
    <property type="molecule type" value="Genomic_DNA"/>
</dbReference>
<keyword evidence="2" id="KW-0812">Transmembrane</keyword>
<organism evidence="5 7">
    <name type="scientific">Rotaria magnacalcarata</name>
    <dbReference type="NCBI Taxonomy" id="392030"/>
    <lineage>
        <taxon>Eukaryota</taxon>
        <taxon>Metazoa</taxon>
        <taxon>Spiralia</taxon>
        <taxon>Gnathifera</taxon>
        <taxon>Rotifera</taxon>
        <taxon>Eurotatoria</taxon>
        <taxon>Bdelloidea</taxon>
        <taxon>Philodinida</taxon>
        <taxon>Philodinidae</taxon>
        <taxon>Rotaria</taxon>
    </lineage>
</organism>
<dbReference type="PANTHER" id="PTHR12227">
    <property type="entry name" value="GLYCERATE KINASE"/>
    <property type="match status" value="1"/>
</dbReference>
<keyword evidence="2" id="KW-0472">Membrane</keyword>
<evidence type="ECO:0000313" key="6">
    <source>
        <dbReference type="EMBL" id="CAF3787827.1"/>
    </source>
</evidence>
<dbReference type="Gene3D" id="3.40.1480.10">
    <property type="entry name" value="MOFRL domain"/>
    <property type="match status" value="1"/>
</dbReference>
<evidence type="ECO:0000256" key="1">
    <source>
        <dbReference type="ARBA" id="ARBA00005393"/>
    </source>
</evidence>
<gene>
    <name evidence="6" type="ORF">OVN521_LOCUS3126</name>
    <name evidence="5" type="ORF">UXM345_LOCUS1870</name>
</gene>
<dbReference type="Pfam" id="PF13660">
    <property type="entry name" value="DUF4147"/>
    <property type="match status" value="1"/>
</dbReference>
<comment type="caution">
    <text evidence="5">The sequence shown here is derived from an EMBL/GenBank/DDBJ whole genome shotgun (WGS) entry which is preliminary data.</text>
</comment>
<proteinExistence type="inferred from homology"/>
<evidence type="ECO:0000313" key="8">
    <source>
        <dbReference type="Proteomes" id="UP000663866"/>
    </source>
</evidence>
<comment type="similarity">
    <text evidence="1">Belongs to the glycerate kinase type-2 family.</text>
</comment>
<dbReference type="GO" id="GO:0008887">
    <property type="term" value="F:glycerate kinase activity"/>
    <property type="evidence" value="ECO:0007669"/>
    <property type="project" value="InterPro"/>
</dbReference>
<dbReference type="InterPro" id="IPR025286">
    <property type="entry name" value="MOFRL_assoc_dom"/>
</dbReference>
<evidence type="ECO:0000256" key="2">
    <source>
        <dbReference type="SAM" id="Phobius"/>
    </source>
</evidence>
<feature type="domain" description="MOFRL-associated" evidence="4">
    <location>
        <begin position="5"/>
        <end position="116"/>
    </location>
</feature>
<accession>A0A818Y7A7</accession>
<keyword evidence="8" id="KW-1185">Reference proteome</keyword>
<evidence type="ECO:0000259" key="3">
    <source>
        <dbReference type="Pfam" id="PF05161"/>
    </source>
</evidence>
<dbReference type="InterPro" id="IPR037035">
    <property type="entry name" value="GK-like_C_sf"/>
</dbReference>
<dbReference type="InterPro" id="IPR038614">
    <property type="entry name" value="GK_N_sf"/>
</dbReference>
<dbReference type="EMBL" id="CAJOBG010000262">
    <property type="protein sequence ID" value="CAF3787827.1"/>
    <property type="molecule type" value="Genomic_DNA"/>
</dbReference>
<feature type="transmembrane region" description="Helical" evidence="2">
    <location>
        <begin position="387"/>
        <end position="409"/>
    </location>
</feature>
<dbReference type="InterPro" id="IPR007835">
    <property type="entry name" value="MOFRL"/>
</dbReference>
<reference evidence="5" key="1">
    <citation type="submission" date="2021-02" db="EMBL/GenBank/DDBJ databases">
        <authorList>
            <person name="Nowell W R."/>
        </authorList>
    </citation>
    <scope>NUCLEOTIDE SEQUENCE</scope>
</reference>
<keyword evidence="2" id="KW-1133">Transmembrane helix</keyword>
<dbReference type="InterPro" id="IPR039760">
    <property type="entry name" value="MOFRL_protein"/>
</dbReference>
<dbReference type="PANTHER" id="PTHR12227:SF0">
    <property type="entry name" value="GLYCERATE KINASE"/>
    <property type="match status" value="1"/>
</dbReference>
<dbReference type="Proteomes" id="UP000663866">
    <property type="component" value="Unassembled WGS sequence"/>
</dbReference>
<evidence type="ECO:0000313" key="5">
    <source>
        <dbReference type="EMBL" id="CAF3748674.1"/>
    </source>
</evidence>
<dbReference type="Pfam" id="PF05161">
    <property type="entry name" value="MOFRL"/>
    <property type="match status" value="1"/>
</dbReference>
<evidence type="ECO:0000259" key="4">
    <source>
        <dbReference type="Pfam" id="PF13660"/>
    </source>
</evidence>